<dbReference type="HOGENOM" id="CLU_649014_0_0_1"/>
<feature type="compositionally biased region" description="Pro residues" evidence="1">
    <location>
        <begin position="217"/>
        <end position="228"/>
    </location>
</feature>
<organism evidence="2 3">
    <name type="scientific">Jaapia argillacea MUCL 33604</name>
    <dbReference type="NCBI Taxonomy" id="933084"/>
    <lineage>
        <taxon>Eukaryota</taxon>
        <taxon>Fungi</taxon>
        <taxon>Dikarya</taxon>
        <taxon>Basidiomycota</taxon>
        <taxon>Agaricomycotina</taxon>
        <taxon>Agaricomycetes</taxon>
        <taxon>Agaricomycetidae</taxon>
        <taxon>Jaapiales</taxon>
        <taxon>Jaapiaceae</taxon>
        <taxon>Jaapia</taxon>
    </lineage>
</organism>
<proteinExistence type="predicted"/>
<dbReference type="AlphaFoldDB" id="A0A067PL29"/>
<dbReference type="Proteomes" id="UP000027265">
    <property type="component" value="Unassembled WGS sequence"/>
</dbReference>
<name>A0A067PL29_9AGAM</name>
<protein>
    <submittedName>
        <fullName evidence="2">Uncharacterized protein</fullName>
    </submittedName>
</protein>
<sequence length="423" mass="46853">MGLYFLQSKSGNIGGFDDGDFQAFEEGPRNDLGMPRGDDRRPGSTDSQDSALSAQNDVSPFAPETASATPHGMNHQTQPIGMSEFQKHTARTREVSRAHTQLELQCHPEPLMDSRMMNYAQRDVHHPSGAINLQRAQSQDGARSLGMRPYTLPVKQPQPRYSMPAPILGSGHLHETVPYHANRFPFPSHPRPEQVPSSSTPLGHPPHHGVTMSYPSYPAPPYPPPAPLPQFQHPHAASPADHPADVAPAVAAAPTITASRGVKRRREEPDADPFETFVNFTGEIVRLHNEQTHPSSISCLVTGCQTQFTPKASKGEWTNHLVNMHGYSATDPVCCHVCKKPKAMKLESLGRHYTTKHLSLAKSQCPICLTSGYSRVDSMKRHIRQERCDEQQRHAGRVEKLRRLQGQVGALSFEDIRDLYPLP</sequence>
<evidence type="ECO:0000313" key="2">
    <source>
        <dbReference type="EMBL" id="KDQ55499.1"/>
    </source>
</evidence>
<gene>
    <name evidence="2" type="ORF">JAAARDRAFT_208764</name>
</gene>
<feature type="compositionally biased region" description="Low complexity" evidence="1">
    <location>
        <begin position="234"/>
        <end position="243"/>
    </location>
</feature>
<reference evidence="3" key="1">
    <citation type="journal article" date="2014" name="Proc. Natl. Acad. Sci. U.S.A.">
        <title>Extensive sampling of basidiomycete genomes demonstrates inadequacy of the white-rot/brown-rot paradigm for wood decay fungi.</title>
        <authorList>
            <person name="Riley R."/>
            <person name="Salamov A.A."/>
            <person name="Brown D.W."/>
            <person name="Nagy L.G."/>
            <person name="Floudas D."/>
            <person name="Held B.W."/>
            <person name="Levasseur A."/>
            <person name="Lombard V."/>
            <person name="Morin E."/>
            <person name="Otillar R."/>
            <person name="Lindquist E.A."/>
            <person name="Sun H."/>
            <person name="LaButti K.M."/>
            <person name="Schmutz J."/>
            <person name="Jabbour D."/>
            <person name="Luo H."/>
            <person name="Baker S.E."/>
            <person name="Pisabarro A.G."/>
            <person name="Walton J.D."/>
            <person name="Blanchette R.A."/>
            <person name="Henrissat B."/>
            <person name="Martin F."/>
            <person name="Cullen D."/>
            <person name="Hibbett D.S."/>
            <person name="Grigoriev I.V."/>
        </authorList>
    </citation>
    <scope>NUCLEOTIDE SEQUENCE [LARGE SCALE GENOMIC DNA]</scope>
    <source>
        <strain evidence="3">MUCL 33604</strain>
    </source>
</reference>
<dbReference type="InParanoid" id="A0A067PL29"/>
<feature type="region of interest" description="Disordered" evidence="1">
    <location>
        <begin position="9"/>
        <end position="78"/>
    </location>
</feature>
<evidence type="ECO:0000313" key="3">
    <source>
        <dbReference type="Proteomes" id="UP000027265"/>
    </source>
</evidence>
<dbReference type="EMBL" id="KL197725">
    <property type="protein sequence ID" value="KDQ55499.1"/>
    <property type="molecule type" value="Genomic_DNA"/>
</dbReference>
<feature type="region of interest" description="Disordered" evidence="1">
    <location>
        <begin position="183"/>
        <end position="243"/>
    </location>
</feature>
<feature type="compositionally biased region" description="Polar residues" evidence="1">
    <location>
        <begin position="44"/>
        <end position="58"/>
    </location>
</feature>
<accession>A0A067PL29</accession>
<evidence type="ECO:0000256" key="1">
    <source>
        <dbReference type="SAM" id="MobiDB-lite"/>
    </source>
</evidence>
<keyword evidence="3" id="KW-1185">Reference proteome</keyword>